<evidence type="ECO:0000256" key="4">
    <source>
        <dbReference type="SAM" id="Phobius"/>
    </source>
</evidence>
<keyword evidence="4" id="KW-0472">Membrane</keyword>
<protein>
    <submittedName>
        <fullName evidence="6">AraC family transcriptional regulator</fullName>
    </submittedName>
</protein>
<feature type="transmembrane region" description="Helical" evidence="4">
    <location>
        <begin position="6"/>
        <end position="26"/>
    </location>
</feature>
<proteinExistence type="predicted"/>
<keyword evidence="4" id="KW-1133">Transmembrane helix</keyword>
<dbReference type="Gene3D" id="1.10.10.60">
    <property type="entry name" value="Homeodomain-like"/>
    <property type="match status" value="1"/>
</dbReference>
<gene>
    <name evidence="6" type="ORF">PRCB_00660</name>
</gene>
<evidence type="ECO:0000313" key="7">
    <source>
        <dbReference type="Proteomes" id="UP000232062"/>
    </source>
</evidence>
<feature type="transmembrane region" description="Helical" evidence="4">
    <location>
        <begin position="145"/>
        <end position="164"/>
    </location>
</feature>
<sequence length="344" mass="37788">MDSYCMPSIPVPLVTLLVLLILIVTLAANDKQRHQTTLLFLIVCSLLLAVGALRWIWPSTPLMALRVLLATLIPALAWHCFSPHTTHQYSRWKIFPPALAIIIMQCWPEAIDSALFVLYIGYGAALILMGLGGGDRFSDARIGEVVLAARMALTAGIFLCFSGITDLLVALEFTLHQGKLVPQLIALLQSLMLPLLSLAIVLAARTRPLEVSIETAMPDSSPLQTPEQAALCLQLENRLRQDDLFLNTQLTLNLLARKAGIPSRHISRAINATYHCNVSQWINGFRIAHAQQLLRSSSLPVTEVMLASGFTTKSNFNREFLRISGQTPSAFRQQAGSMPLSESA</sequence>
<feature type="transmembrane region" description="Helical" evidence="4">
    <location>
        <begin position="94"/>
        <end position="110"/>
    </location>
</feature>
<dbReference type="GO" id="GO:0043565">
    <property type="term" value="F:sequence-specific DNA binding"/>
    <property type="evidence" value="ECO:0007669"/>
    <property type="project" value="InterPro"/>
</dbReference>
<name>A0A2M9WI14_9GAMM</name>
<dbReference type="Pfam" id="PF12833">
    <property type="entry name" value="HTH_18"/>
    <property type="match status" value="1"/>
</dbReference>
<dbReference type="PANTHER" id="PTHR43280:SF29">
    <property type="entry name" value="ARAC-FAMILY TRANSCRIPTIONAL REGULATOR"/>
    <property type="match status" value="1"/>
</dbReference>
<feature type="domain" description="HTH araC/xylS-type" evidence="5">
    <location>
        <begin position="229"/>
        <end position="334"/>
    </location>
</feature>
<comment type="caution">
    <text evidence="6">The sequence shown here is derived from an EMBL/GenBank/DDBJ whole genome shotgun (WGS) entry which is preliminary data.</text>
</comment>
<dbReference type="InterPro" id="IPR018060">
    <property type="entry name" value="HTH_AraC"/>
</dbReference>
<reference evidence="6 7" key="1">
    <citation type="submission" date="2017-11" db="EMBL/GenBank/DDBJ databases">
        <title>The genome sequence of Pantoea rodasii DSM 26611.</title>
        <authorList>
            <person name="Gao J."/>
            <person name="Mao X."/>
            <person name="Sun J."/>
        </authorList>
    </citation>
    <scope>NUCLEOTIDE SEQUENCE [LARGE SCALE GENOMIC DNA]</scope>
    <source>
        <strain evidence="6 7">DSM 26611</strain>
    </source>
</reference>
<dbReference type="GO" id="GO:0003700">
    <property type="term" value="F:DNA-binding transcription factor activity"/>
    <property type="evidence" value="ECO:0007669"/>
    <property type="project" value="InterPro"/>
</dbReference>
<keyword evidence="3" id="KW-0804">Transcription</keyword>
<dbReference type="SUPFAM" id="SSF46689">
    <property type="entry name" value="Homeodomain-like"/>
    <property type="match status" value="1"/>
</dbReference>
<evidence type="ECO:0000256" key="1">
    <source>
        <dbReference type="ARBA" id="ARBA00023015"/>
    </source>
</evidence>
<dbReference type="EMBL" id="PIQI01000003">
    <property type="protein sequence ID" value="PJZ07212.1"/>
    <property type="molecule type" value="Genomic_DNA"/>
</dbReference>
<accession>A0A2M9WI14</accession>
<keyword evidence="1" id="KW-0805">Transcription regulation</keyword>
<dbReference type="PANTHER" id="PTHR43280">
    <property type="entry name" value="ARAC-FAMILY TRANSCRIPTIONAL REGULATOR"/>
    <property type="match status" value="1"/>
</dbReference>
<dbReference type="InterPro" id="IPR009057">
    <property type="entry name" value="Homeodomain-like_sf"/>
</dbReference>
<evidence type="ECO:0000313" key="6">
    <source>
        <dbReference type="EMBL" id="PJZ07212.1"/>
    </source>
</evidence>
<evidence type="ECO:0000259" key="5">
    <source>
        <dbReference type="PROSITE" id="PS01124"/>
    </source>
</evidence>
<feature type="transmembrane region" description="Helical" evidence="4">
    <location>
        <begin position="116"/>
        <end position="133"/>
    </location>
</feature>
<dbReference type="PROSITE" id="PS01124">
    <property type="entry name" value="HTH_ARAC_FAMILY_2"/>
    <property type="match status" value="1"/>
</dbReference>
<evidence type="ECO:0000256" key="3">
    <source>
        <dbReference type="ARBA" id="ARBA00023163"/>
    </source>
</evidence>
<feature type="transmembrane region" description="Helical" evidence="4">
    <location>
        <begin position="184"/>
        <end position="204"/>
    </location>
</feature>
<dbReference type="STRING" id="1076549.HA45_19040"/>
<dbReference type="SMART" id="SM00342">
    <property type="entry name" value="HTH_ARAC"/>
    <property type="match status" value="1"/>
</dbReference>
<evidence type="ECO:0000256" key="2">
    <source>
        <dbReference type="ARBA" id="ARBA00023125"/>
    </source>
</evidence>
<feature type="transmembrane region" description="Helical" evidence="4">
    <location>
        <begin position="63"/>
        <end position="82"/>
    </location>
</feature>
<dbReference type="AlphaFoldDB" id="A0A2M9WI14"/>
<feature type="transmembrane region" description="Helical" evidence="4">
    <location>
        <begin position="38"/>
        <end position="57"/>
    </location>
</feature>
<organism evidence="6 7">
    <name type="scientific">Pantoea rodasii</name>
    <dbReference type="NCBI Taxonomy" id="1076549"/>
    <lineage>
        <taxon>Bacteria</taxon>
        <taxon>Pseudomonadati</taxon>
        <taxon>Pseudomonadota</taxon>
        <taxon>Gammaproteobacteria</taxon>
        <taxon>Enterobacterales</taxon>
        <taxon>Erwiniaceae</taxon>
        <taxon>Pantoea</taxon>
    </lineage>
</organism>
<keyword evidence="2" id="KW-0238">DNA-binding</keyword>
<dbReference type="Proteomes" id="UP000232062">
    <property type="component" value="Unassembled WGS sequence"/>
</dbReference>
<keyword evidence="7" id="KW-1185">Reference proteome</keyword>
<keyword evidence="4" id="KW-0812">Transmembrane</keyword>